<reference evidence="2" key="1">
    <citation type="submission" date="2013-10" db="EMBL/GenBank/DDBJ databases">
        <title>Genome sequencing of Onchocerca volvulus.</title>
        <authorList>
            <person name="Cotton J."/>
            <person name="Tsai J."/>
            <person name="Stanley E."/>
            <person name="Tracey A."/>
            <person name="Holroyd N."/>
            <person name="Lustigman S."/>
            <person name="Berriman M."/>
        </authorList>
    </citation>
    <scope>NUCLEOTIDE SEQUENCE</scope>
</reference>
<protein>
    <submittedName>
        <fullName evidence="1">Uncharacterized protein</fullName>
    </submittedName>
</protein>
<dbReference type="AlphaFoldDB" id="A0A8R1Y3T4"/>
<accession>A0A8R1Y3T4</accession>
<evidence type="ECO:0000313" key="1">
    <source>
        <dbReference type="EnsemblMetazoa" id="OVOC8664.1"/>
    </source>
</evidence>
<evidence type="ECO:0000313" key="2">
    <source>
        <dbReference type="Proteomes" id="UP000024404"/>
    </source>
</evidence>
<keyword evidence="2" id="KW-1185">Reference proteome</keyword>
<dbReference type="EMBL" id="CMVM020000249">
    <property type="status" value="NOT_ANNOTATED_CDS"/>
    <property type="molecule type" value="Genomic_DNA"/>
</dbReference>
<sequence length="77" mass="9152">MNRKLIIMERFTKLAIAINWRHFTRNDEKLMKPMGFKLQCKQSNCIANSCLMQCCHIEITFNNKYVLFFECSAQSKV</sequence>
<dbReference type="Proteomes" id="UP000024404">
    <property type="component" value="Unassembled WGS sequence"/>
</dbReference>
<name>A0A8R1Y3T4_ONCVO</name>
<organism evidence="1 2">
    <name type="scientific">Onchocerca volvulus</name>
    <dbReference type="NCBI Taxonomy" id="6282"/>
    <lineage>
        <taxon>Eukaryota</taxon>
        <taxon>Metazoa</taxon>
        <taxon>Ecdysozoa</taxon>
        <taxon>Nematoda</taxon>
        <taxon>Chromadorea</taxon>
        <taxon>Rhabditida</taxon>
        <taxon>Spirurina</taxon>
        <taxon>Spiruromorpha</taxon>
        <taxon>Filarioidea</taxon>
        <taxon>Onchocercidae</taxon>
        <taxon>Onchocerca</taxon>
    </lineage>
</organism>
<reference evidence="1" key="2">
    <citation type="submission" date="2022-06" db="UniProtKB">
        <authorList>
            <consortium name="EnsemblMetazoa"/>
        </authorList>
    </citation>
    <scope>IDENTIFICATION</scope>
</reference>
<dbReference type="EnsemblMetazoa" id="OVOC8664.1">
    <property type="protein sequence ID" value="OVOC8664.1"/>
    <property type="gene ID" value="WBGene00245473"/>
</dbReference>
<proteinExistence type="predicted"/>